<dbReference type="PANTHER" id="PTHR46060">
    <property type="entry name" value="MARINER MOS1 TRANSPOSASE-LIKE PROTEIN"/>
    <property type="match status" value="1"/>
</dbReference>
<dbReference type="EMBL" id="BGPR01033312">
    <property type="protein sequence ID" value="GBO07197.1"/>
    <property type="molecule type" value="Genomic_DNA"/>
</dbReference>
<dbReference type="OrthoDB" id="6469635at2759"/>
<comment type="caution">
    <text evidence="2">The sequence shown here is derived from an EMBL/GenBank/DDBJ whole genome shotgun (WGS) entry which is preliminary data.</text>
</comment>
<dbReference type="AlphaFoldDB" id="A0A4Y2U6H9"/>
<name>A0A4Y2U6H9_ARAVE</name>
<proteinExistence type="predicted"/>
<evidence type="ECO:0000313" key="1">
    <source>
        <dbReference type="EMBL" id="GBO07177.1"/>
    </source>
</evidence>
<dbReference type="Proteomes" id="UP000499080">
    <property type="component" value="Unassembled WGS sequence"/>
</dbReference>
<dbReference type="GO" id="GO:0003676">
    <property type="term" value="F:nucleic acid binding"/>
    <property type="evidence" value="ECO:0007669"/>
    <property type="project" value="InterPro"/>
</dbReference>
<evidence type="ECO:0000313" key="2">
    <source>
        <dbReference type="EMBL" id="GBO07197.1"/>
    </source>
</evidence>
<organism evidence="2 3">
    <name type="scientific">Araneus ventricosus</name>
    <name type="common">Orbweaver spider</name>
    <name type="synonym">Epeira ventricosa</name>
    <dbReference type="NCBI Taxonomy" id="182803"/>
    <lineage>
        <taxon>Eukaryota</taxon>
        <taxon>Metazoa</taxon>
        <taxon>Ecdysozoa</taxon>
        <taxon>Arthropoda</taxon>
        <taxon>Chelicerata</taxon>
        <taxon>Arachnida</taxon>
        <taxon>Araneae</taxon>
        <taxon>Araneomorphae</taxon>
        <taxon>Entelegynae</taxon>
        <taxon>Araneoidea</taxon>
        <taxon>Araneidae</taxon>
        <taxon>Araneus</taxon>
    </lineage>
</organism>
<evidence type="ECO:0008006" key="4">
    <source>
        <dbReference type="Google" id="ProtNLM"/>
    </source>
</evidence>
<accession>A0A4Y2U6H9</accession>
<dbReference type="EMBL" id="BGPR01033297">
    <property type="protein sequence ID" value="GBO07177.1"/>
    <property type="molecule type" value="Genomic_DNA"/>
</dbReference>
<gene>
    <name evidence="2" type="ORF">AVEN_102214_1</name>
    <name evidence="1" type="ORF">AVEN_247024_1</name>
</gene>
<dbReference type="InterPro" id="IPR052709">
    <property type="entry name" value="Transposase-MT_Hybrid"/>
</dbReference>
<dbReference type="Gene3D" id="3.30.420.10">
    <property type="entry name" value="Ribonuclease H-like superfamily/Ribonuclease H"/>
    <property type="match status" value="1"/>
</dbReference>
<evidence type="ECO:0000313" key="3">
    <source>
        <dbReference type="Proteomes" id="UP000499080"/>
    </source>
</evidence>
<reference evidence="2 3" key="1">
    <citation type="journal article" date="2019" name="Sci. Rep.">
        <title>Orb-weaving spider Araneus ventricosus genome elucidates the spidroin gene catalogue.</title>
        <authorList>
            <person name="Kono N."/>
            <person name="Nakamura H."/>
            <person name="Ohtoshi R."/>
            <person name="Moran D.A.P."/>
            <person name="Shinohara A."/>
            <person name="Yoshida Y."/>
            <person name="Fujiwara M."/>
            <person name="Mori M."/>
            <person name="Tomita M."/>
            <person name="Arakawa K."/>
        </authorList>
    </citation>
    <scope>NUCLEOTIDE SEQUENCE [LARGE SCALE GENOMIC DNA]</scope>
</reference>
<dbReference type="PANTHER" id="PTHR46060:SF3">
    <property type="entry name" value="PROTEIN GVQW3"/>
    <property type="match status" value="1"/>
</dbReference>
<protein>
    <recommendedName>
        <fullName evidence="4">Histone-lysine N-methyltransferase SETMAR</fullName>
    </recommendedName>
</protein>
<keyword evidence="3" id="KW-1185">Reference proteome</keyword>
<sequence length="136" mass="15571">MSLGITSATAEAPAKYELHSIIRFLQAEGNSAAEIHRRMSRIYAENCISDGVEQQFKWDAYERPTYSPDLIASDFHLFFELKNWLGGQSFPEKKELQSNFKAHLTSLAATIFEESIGNLVYRYDKCLNLHGDYVEK</sequence>
<dbReference type="InterPro" id="IPR036397">
    <property type="entry name" value="RNaseH_sf"/>
</dbReference>